<dbReference type="RefSeq" id="WP_009348506.1">
    <property type="nucleotide sequence ID" value="NZ_JH376839.1"/>
</dbReference>
<evidence type="ECO:0000313" key="2">
    <source>
        <dbReference type="EMBL" id="EHG20842.1"/>
    </source>
</evidence>
<sequence>MAVDHKYLLSLKTILTTKDAFTNLNAPASDTALLLEGVITGGTLNLMNNRQTKPLIPPLSGRWTKMGLSVLFFSTLSVSALAQTNDGFGTQPPRNQNSELRTRTWSIYAEGGLSWATDLWYQNINAKKSYNQSPAVGGGVDFTIRPWVRVGAEYLWSRYRREQRFSKLDPTTMPIKAYGNYLMNYHNAKLGVGFNFMELWPRRRAQWFNIWISTGIGYTTAKGNEHGIFFSNTKTQGGQTTPIGEGTSISNDSEVTITGNVRTTNRHENFDNFYIPASLHFEADVTRRFTIGLKGEMDWLIKRKDIAPKNLIAGLATVRYNFVPSRAKRLKTFYDGEISSLNNRINELRQTTAVERERAAREAAERQRLERENAELQRKLSECKNKAPEHIVKVEEISHFVQFANDSFKMSREEAYRLKMFAQGVKGQKLALVAEASTPGQADYNQRLSEKRLEQVIKALVKEGIAKADITPQIAIGERDGKPTAEGRRVTIKVEK</sequence>
<dbReference type="PATRIC" id="fig|679199.3.peg.2170"/>
<reference evidence="2 3" key="1">
    <citation type="submission" date="2011-08" db="EMBL/GenBank/DDBJ databases">
        <title>The Genome Sequence of Prevotella sp. oral taxon 302 str. F0323.</title>
        <authorList>
            <consortium name="The Broad Institute Genome Sequencing Platform"/>
            <person name="Earl A."/>
            <person name="Ward D."/>
            <person name="Feldgarden M."/>
            <person name="Gevers D."/>
            <person name="Izard J."/>
            <person name="Blanton J.M."/>
            <person name="Baranova O.V."/>
            <person name="Tanner A.C."/>
            <person name="Dewhirst F.E."/>
            <person name="Young S.K."/>
            <person name="Zeng Q."/>
            <person name="Gargeya S."/>
            <person name="Fitzgerald M."/>
            <person name="Haas B."/>
            <person name="Abouelleil A."/>
            <person name="Alvarado L."/>
            <person name="Arachchi H.M."/>
            <person name="Berlin A."/>
            <person name="Brown A."/>
            <person name="Chapman S.B."/>
            <person name="Chen Z."/>
            <person name="Dunbar C."/>
            <person name="Freedman E."/>
            <person name="Gearin G."/>
            <person name="Gellesch M."/>
            <person name="Goldberg J."/>
            <person name="Griggs A."/>
            <person name="Gujja S."/>
            <person name="Heiman D."/>
            <person name="Howarth C."/>
            <person name="Larson L."/>
            <person name="Lui A."/>
            <person name="MacDonald P.J.P."/>
            <person name="Montmayeur A."/>
            <person name="Murphy C."/>
            <person name="Neiman D."/>
            <person name="Pearson M."/>
            <person name="Priest M."/>
            <person name="Roberts A."/>
            <person name="Saif S."/>
            <person name="Shea T."/>
            <person name="Shenoy N."/>
            <person name="Sisk P."/>
            <person name="Stolte C."/>
            <person name="Sykes S."/>
            <person name="Wortman J."/>
            <person name="Nusbaum C."/>
            <person name="Birren B."/>
        </authorList>
    </citation>
    <scope>NUCLEOTIDE SEQUENCE [LARGE SCALE GENOMIC DNA]</scope>
    <source>
        <strain evidence="2 3">F0323</strain>
    </source>
</reference>
<dbReference type="SUPFAM" id="SSF56925">
    <property type="entry name" value="OMPA-like"/>
    <property type="match status" value="1"/>
</dbReference>
<dbReference type="eggNOG" id="COG3637">
    <property type="taxonomic scope" value="Bacteria"/>
</dbReference>
<name>G5GEG0_9BACT</name>
<dbReference type="HOGENOM" id="CLU_613735_0_0_10"/>
<gene>
    <name evidence="2" type="ORF">HMPREF9332_01962</name>
</gene>
<dbReference type="InterPro" id="IPR036737">
    <property type="entry name" value="OmpA-like_sf"/>
</dbReference>
<dbReference type="Gene3D" id="3.30.1330.60">
    <property type="entry name" value="OmpA-like domain"/>
    <property type="match status" value="1"/>
</dbReference>
<dbReference type="InterPro" id="IPR011250">
    <property type="entry name" value="OMP/PagP_B-barrel"/>
</dbReference>
<proteinExistence type="predicted"/>
<evidence type="ECO:0000256" key="1">
    <source>
        <dbReference type="SAM" id="Coils"/>
    </source>
</evidence>
<dbReference type="Proteomes" id="UP000015993">
    <property type="component" value="Unassembled WGS sequence"/>
</dbReference>
<dbReference type="SUPFAM" id="SSF103088">
    <property type="entry name" value="OmpA-like"/>
    <property type="match status" value="1"/>
</dbReference>
<keyword evidence="3" id="KW-1185">Reference proteome</keyword>
<protein>
    <submittedName>
        <fullName evidence="2">Uncharacterized protein</fullName>
    </submittedName>
</protein>
<evidence type="ECO:0000313" key="3">
    <source>
        <dbReference type="Proteomes" id="UP000015993"/>
    </source>
</evidence>
<keyword evidence="1" id="KW-0175">Coiled coil</keyword>
<feature type="coiled-coil region" evidence="1">
    <location>
        <begin position="338"/>
        <end position="386"/>
    </location>
</feature>
<dbReference type="STRING" id="679199.HMPREF9332_01962"/>
<organism evidence="2 3">
    <name type="scientific">Alloprevotella rava F0323</name>
    <dbReference type="NCBI Taxonomy" id="679199"/>
    <lineage>
        <taxon>Bacteria</taxon>
        <taxon>Pseudomonadati</taxon>
        <taxon>Bacteroidota</taxon>
        <taxon>Bacteroidia</taxon>
        <taxon>Bacteroidales</taxon>
        <taxon>Prevotellaceae</taxon>
        <taxon>Alloprevotella</taxon>
    </lineage>
</organism>
<accession>G5GEG0</accession>
<dbReference type="AlphaFoldDB" id="G5GEG0"/>
<comment type="caution">
    <text evidence="2">The sequence shown here is derived from an EMBL/GenBank/DDBJ whole genome shotgun (WGS) entry which is preliminary data.</text>
</comment>
<dbReference type="EMBL" id="ACZK01000040">
    <property type="protein sequence ID" value="EHG20842.1"/>
    <property type="molecule type" value="Genomic_DNA"/>
</dbReference>